<gene>
    <name evidence="2" type="ORF">GHK48_26980</name>
</gene>
<comment type="caution">
    <text evidence="2">The sequence shown here is derived from an EMBL/GenBank/DDBJ whole genome shotgun (WGS) entry which is preliminary data.</text>
</comment>
<feature type="compositionally biased region" description="Polar residues" evidence="1">
    <location>
        <begin position="182"/>
        <end position="201"/>
    </location>
</feature>
<dbReference type="Proteomes" id="UP000466694">
    <property type="component" value="Unassembled WGS sequence"/>
</dbReference>
<name>A0A844AFG3_RHIFR</name>
<evidence type="ECO:0000313" key="3">
    <source>
        <dbReference type="Proteomes" id="UP000466694"/>
    </source>
</evidence>
<reference evidence="2 3" key="1">
    <citation type="journal article" date="2013" name="Genome Biol.">
        <title>Comparative genomics of the core and accessory genomes of 48 Sinorhizobium strains comprising five genospecies.</title>
        <authorList>
            <person name="Sugawara M."/>
            <person name="Epstein B."/>
            <person name="Badgley B.D."/>
            <person name="Unno T."/>
            <person name="Xu L."/>
            <person name="Reese J."/>
            <person name="Gyaneshwar P."/>
            <person name="Denny R."/>
            <person name="Mudge J."/>
            <person name="Bharti A.K."/>
            <person name="Farmer A.D."/>
            <person name="May G.D."/>
            <person name="Woodward J.E."/>
            <person name="Medigue C."/>
            <person name="Vallenet D."/>
            <person name="Lajus A."/>
            <person name="Rouy Z."/>
            <person name="Martinez-Vaz B."/>
            <person name="Tiffin P."/>
            <person name="Young N.D."/>
            <person name="Sadowsky M.J."/>
        </authorList>
    </citation>
    <scope>NUCLEOTIDE SEQUENCE [LARGE SCALE GENOMIC DNA]</scope>
    <source>
        <strain evidence="2 3">USDA205</strain>
    </source>
</reference>
<dbReference type="RefSeq" id="WP_060563507.1">
    <property type="nucleotide sequence ID" value="NZ_BJNI01000015.1"/>
</dbReference>
<accession>A0A844AFG3</accession>
<proteinExistence type="predicted"/>
<evidence type="ECO:0000313" key="2">
    <source>
        <dbReference type="EMBL" id="MQX11789.1"/>
    </source>
</evidence>
<protein>
    <submittedName>
        <fullName evidence="2">Uncharacterized protein</fullName>
    </submittedName>
</protein>
<sequence length="330" mass="36405">MDRDLQIITAAPFGYEADEIEIALVAGTNQRFMSRYTAAMSYLINNGLVWRVRKTPITLTDQGREYFEGRAEFDVDNLDIDPPPKGFSPADVPLIEASEPQAPPSPPAPALSKDEMLRQKAKRAADKTIQSLPDMPLSRLYTVWVNAHRIASEESDPHMKAASIRVLDEIGAERKRRGAVASTVSPDESFRWPTTASTASAGGSREQRSTEGVLASIGYHVGRTRGGSTLSRRRMLAGIFDGSLIDGPTEEQLPSSTWGFNGSGRRLRLMANTIANLAKSAKGRDPAALAVAISQWEEDLEWMRLTFYEGRFDFTWPLTSIASLDRLEDS</sequence>
<evidence type="ECO:0000256" key="1">
    <source>
        <dbReference type="SAM" id="MobiDB-lite"/>
    </source>
</evidence>
<feature type="compositionally biased region" description="Basic and acidic residues" evidence="1">
    <location>
        <begin position="112"/>
        <end position="126"/>
    </location>
</feature>
<feature type="region of interest" description="Disordered" evidence="1">
    <location>
        <begin position="78"/>
        <end position="128"/>
    </location>
</feature>
<dbReference type="AlphaFoldDB" id="A0A844AFG3"/>
<feature type="region of interest" description="Disordered" evidence="1">
    <location>
        <begin position="176"/>
        <end position="209"/>
    </location>
</feature>
<organism evidence="2 3">
    <name type="scientific">Rhizobium fredii</name>
    <name type="common">Sinorhizobium fredii</name>
    <dbReference type="NCBI Taxonomy" id="380"/>
    <lineage>
        <taxon>Bacteria</taxon>
        <taxon>Pseudomonadati</taxon>
        <taxon>Pseudomonadota</taxon>
        <taxon>Alphaproteobacteria</taxon>
        <taxon>Hyphomicrobiales</taxon>
        <taxon>Rhizobiaceae</taxon>
        <taxon>Sinorhizobium/Ensifer group</taxon>
        <taxon>Sinorhizobium</taxon>
    </lineage>
</organism>
<dbReference type="EMBL" id="WISZ01000197">
    <property type="protein sequence ID" value="MQX11789.1"/>
    <property type="molecule type" value="Genomic_DNA"/>
</dbReference>